<name>A0A103DVE8_9BURK</name>
<dbReference type="Proteomes" id="UP000062788">
    <property type="component" value="Unassembled WGS sequence"/>
</dbReference>
<sequence length="234" mass="25658">MSGGPAMAIYKNTLYLAHRGQGNEGNQVWITASHDDGYTWEPDTRIENVGITGNPALAVVGNYLWLVHRGEGGDSNQLWYTKYNGLAWTKDTRIDGVTTSDSPALAVNGDTLWIYHRGDGSEVNRCWVTWTNGIQWGADERVNALVAMDAAPAAMYSKALGFALVHLDHNGDGNLFYLTSINNESWGKDTWLDTNPNTATSSPALLSQNDRPICIYRGNDGKLHNTAALNRTDV</sequence>
<dbReference type="EMBL" id="LOWA01000057">
    <property type="protein sequence ID" value="KVE23456.1"/>
    <property type="molecule type" value="Genomic_DNA"/>
</dbReference>
<comment type="caution">
    <text evidence="1">The sequence shown here is derived from an EMBL/GenBank/DDBJ whole genome shotgun (WGS) entry which is preliminary data.</text>
</comment>
<evidence type="ECO:0000313" key="2">
    <source>
        <dbReference type="Proteomes" id="UP000062788"/>
    </source>
</evidence>
<reference evidence="1 2" key="1">
    <citation type="submission" date="2015-11" db="EMBL/GenBank/DDBJ databases">
        <title>Expanding the genomic diversity of Burkholderia species for the development of highly accurate diagnostics.</title>
        <authorList>
            <person name="Sahl J."/>
            <person name="Keim P."/>
            <person name="Wagner D."/>
        </authorList>
    </citation>
    <scope>NUCLEOTIDE SEQUENCE [LARGE SCALE GENOMIC DNA]</scope>
    <source>
        <strain evidence="1 2">TSV85</strain>
    </source>
</reference>
<proteinExistence type="predicted"/>
<gene>
    <name evidence="1" type="ORF">WS67_22455</name>
</gene>
<evidence type="ECO:0008006" key="3">
    <source>
        <dbReference type="Google" id="ProtNLM"/>
    </source>
</evidence>
<accession>A0A103DVE8</accession>
<evidence type="ECO:0000313" key="1">
    <source>
        <dbReference type="EMBL" id="KVE23456.1"/>
    </source>
</evidence>
<protein>
    <recommendedName>
        <fullName evidence="3">Exo-alpha-sialidase</fullName>
    </recommendedName>
</protein>
<organism evidence="1 2">
    <name type="scientific">Burkholderia singularis</name>
    <dbReference type="NCBI Taxonomy" id="1503053"/>
    <lineage>
        <taxon>Bacteria</taxon>
        <taxon>Pseudomonadati</taxon>
        <taxon>Pseudomonadota</taxon>
        <taxon>Betaproteobacteria</taxon>
        <taxon>Burkholderiales</taxon>
        <taxon>Burkholderiaceae</taxon>
        <taxon>Burkholderia</taxon>
        <taxon>pseudomallei group</taxon>
    </lineage>
</organism>
<dbReference type="AlphaFoldDB" id="A0A103DVE8"/>
<keyword evidence="2" id="KW-1185">Reference proteome</keyword>
<dbReference type="SUPFAM" id="SSF89372">
    <property type="entry name" value="Fucose-specific lectin"/>
    <property type="match status" value="1"/>
</dbReference>